<accession>A0AAE1FYS6</accession>
<dbReference type="EMBL" id="JAWQEG010001008">
    <property type="protein sequence ID" value="KAK3883198.1"/>
    <property type="molecule type" value="Genomic_DNA"/>
</dbReference>
<protein>
    <submittedName>
        <fullName evidence="2">Uncharacterized protein</fullName>
    </submittedName>
</protein>
<organism evidence="2 3">
    <name type="scientific">Petrolisthes cinctipes</name>
    <name type="common">Flat porcelain crab</name>
    <dbReference type="NCBI Taxonomy" id="88211"/>
    <lineage>
        <taxon>Eukaryota</taxon>
        <taxon>Metazoa</taxon>
        <taxon>Ecdysozoa</taxon>
        <taxon>Arthropoda</taxon>
        <taxon>Crustacea</taxon>
        <taxon>Multicrustacea</taxon>
        <taxon>Malacostraca</taxon>
        <taxon>Eumalacostraca</taxon>
        <taxon>Eucarida</taxon>
        <taxon>Decapoda</taxon>
        <taxon>Pleocyemata</taxon>
        <taxon>Anomura</taxon>
        <taxon>Galatheoidea</taxon>
        <taxon>Porcellanidae</taxon>
        <taxon>Petrolisthes</taxon>
    </lineage>
</organism>
<comment type="caution">
    <text evidence="2">The sequence shown here is derived from an EMBL/GenBank/DDBJ whole genome shotgun (WGS) entry which is preliminary data.</text>
</comment>
<keyword evidence="3" id="KW-1185">Reference proteome</keyword>
<sequence>MCFGISFSPGAAAVRGVLWSTWQGKKSLRDPCSYELEAGVPEVAKRASPRLALNAVIATGRQQSLSRGKHSHCYIGPRQATQALSRGQHSQFSHCHGAKTVIATGPTQSPQSLSRGQHSHCHEANTCSH</sequence>
<name>A0AAE1FYS6_PETCI</name>
<dbReference type="AlphaFoldDB" id="A0AAE1FYS6"/>
<gene>
    <name evidence="2" type="ORF">Pcinc_012472</name>
</gene>
<evidence type="ECO:0000313" key="2">
    <source>
        <dbReference type="EMBL" id="KAK3883198.1"/>
    </source>
</evidence>
<feature type="region of interest" description="Disordered" evidence="1">
    <location>
        <begin position="103"/>
        <end position="129"/>
    </location>
</feature>
<feature type="compositionally biased region" description="Polar residues" evidence="1">
    <location>
        <begin position="105"/>
        <end position="116"/>
    </location>
</feature>
<proteinExistence type="predicted"/>
<evidence type="ECO:0000256" key="1">
    <source>
        <dbReference type="SAM" id="MobiDB-lite"/>
    </source>
</evidence>
<dbReference type="Proteomes" id="UP001286313">
    <property type="component" value="Unassembled WGS sequence"/>
</dbReference>
<evidence type="ECO:0000313" key="3">
    <source>
        <dbReference type="Proteomes" id="UP001286313"/>
    </source>
</evidence>
<reference evidence="2" key="1">
    <citation type="submission" date="2023-10" db="EMBL/GenBank/DDBJ databases">
        <title>Genome assemblies of two species of porcelain crab, Petrolisthes cinctipes and Petrolisthes manimaculis (Anomura: Porcellanidae).</title>
        <authorList>
            <person name="Angst P."/>
        </authorList>
    </citation>
    <scope>NUCLEOTIDE SEQUENCE</scope>
    <source>
        <strain evidence="2">PB745_01</strain>
        <tissue evidence="2">Gill</tissue>
    </source>
</reference>